<protein>
    <submittedName>
        <fullName evidence="1">Uncharacterized protein</fullName>
    </submittedName>
</protein>
<dbReference type="AlphaFoldDB" id="A0A9Q3DPZ3"/>
<dbReference type="SUPFAM" id="SSF56672">
    <property type="entry name" value="DNA/RNA polymerases"/>
    <property type="match status" value="1"/>
</dbReference>
<keyword evidence="2" id="KW-1185">Reference proteome</keyword>
<name>A0A9Q3DPZ3_9BASI</name>
<evidence type="ECO:0000313" key="1">
    <source>
        <dbReference type="EMBL" id="MBW0504995.1"/>
    </source>
</evidence>
<dbReference type="InterPro" id="IPR043502">
    <property type="entry name" value="DNA/RNA_pol_sf"/>
</dbReference>
<evidence type="ECO:0000313" key="2">
    <source>
        <dbReference type="Proteomes" id="UP000765509"/>
    </source>
</evidence>
<dbReference type="Proteomes" id="UP000765509">
    <property type="component" value="Unassembled WGS sequence"/>
</dbReference>
<sequence length="125" mass="14328">MEEKPIELLYKYKSAFETEKVPLGALIRHEVDIILNLDKAYPFLLTRPTYPSRPRAREALKVHIEESMEIGVLKKVGHKGKVEVTKEVTIALQNGKSRMVGDLRALNTYTICERYPIPLIHETPT</sequence>
<organism evidence="1 2">
    <name type="scientific">Austropuccinia psidii MF-1</name>
    <dbReference type="NCBI Taxonomy" id="1389203"/>
    <lineage>
        <taxon>Eukaryota</taxon>
        <taxon>Fungi</taxon>
        <taxon>Dikarya</taxon>
        <taxon>Basidiomycota</taxon>
        <taxon>Pucciniomycotina</taxon>
        <taxon>Pucciniomycetes</taxon>
        <taxon>Pucciniales</taxon>
        <taxon>Sphaerophragmiaceae</taxon>
        <taxon>Austropuccinia</taxon>
    </lineage>
</organism>
<proteinExistence type="predicted"/>
<comment type="caution">
    <text evidence="1">The sequence shown here is derived from an EMBL/GenBank/DDBJ whole genome shotgun (WGS) entry which is preliminary data.</text>
</comment>
<reference evidence="1" key="1">
    <citation type="submission" date="2021-03" db="EMBL/GenBank/DDBJ databases">
        <title>Draft genome sequence of rust myrtle Austropuccinia psidii MF-1, a brazilian biotype.</title>
        <authorList>
            <person name="Quecine M.C."/>
            <person name="Pachon D.M.R."/>
            <person name="Bonatelli M.L."/>
            <person name="Correr F.H."/>
            <person name="Franceschini L.M."/>
            <person name="Leite T.F."/>
            <person name="Margarido G.R.A."/>
            <person name="Almeida C.A."/>
            <person name="Ferrarezi J.A."/>
            <person name="Labate C.A."/>
        </authorList>
    </citation>
    <scope>NUCLEOTIDE SEQUENCE</scope>
    <source>
        <strain evidence="1">MF-1</strain>
    </source>
</reference>
<dbReference type="EMBL" id="AVOT02018248">
    <property type="protein sequence ID" value="MBW0504995.1"/>
    <property type="molecule type" value="Genomic_DNA"/>
</dbReference>
<dbReference type="OrthoDB" id="2595244at2759"/>
<accession>A0A9Q3DPZ3</accession>
<gene>
    <name evidence="1" type="ORF">O181_044710</name>
</gene>
<dbReference type="Gene3D" id="3.10.10.10">
    <property type="entry name" value="HIV Type 1 Reverse Transcriptase, subunit A, domain 1"/>
    <property type="match status" value="1"/>
</dbReference>